<feature type="domain" description="F-box" evidence="1">
    <location>
        <begin position="12"/>
        <end position="50"/>
    </location>
</feature>
<dbReference type="InterPro" id="IPR055411">
    <property type="entry name" value="LRR_FXL15/At3g58940/PEG3-like"/>
</dbReference>
<dbReference type="InterPro" id="IPR032675">
    <property type="entry name" value="LRR_dom_sf"/>
</dbReference>
<dbReference type="InterPro" id="IPR053781">
    <property type="entry name" value="F-box_AtFBL13-like"/>
</dbReference>
<proteinExistence type="predicted"/>
<dbReference type="PANTHER" id="PTHR34223:SF51">
    <property type="entry name" value="OS06G0556300 PROTEIN"/>
    <property type="match status" value="1"/>
</dbReference>
<name>A0AAV8EI53_9POAL</name>
<dbReference type="Proteomes" id="UP001140206">
    <property type="component" value="Chromosome 3"/>
</dbReference>
<sequence>MERKENENPDRLSSFSDDLIVSILSYLPAKEVAQTCILSKRWCNLWAIVPSLCFDISNWDGGSQKFNDFVGKFLLKRDGTTDTQIFRILCQGIMHICDNFDPVYSEANNWITYAVKHNVRILELFFCGNCALRFPVSLFTCKTLETLKLELNNRNFMKLKPSAVHLFELRNLHLVRMNFGNDNLEKVLVGCPNLLDLTMEKCVLNMSEFSCHSVQRLRIVGPYTFNKTISISAPCVQVLVLKCHMDSKIILKDMPKVIQATLYIYTSFIEEQYNCHLFRSLSGVKSLDISSLCWEEMLKGEMQKCPTFQFHSLKFLSLHNWLGSRCSLDTWSSFIKHCPNLEQHSAFFSTI</sequence>
<protein>
    <submittedName>
        <fullName evidence="3">F-box/RNI-like/FBD-like domains-containing protein</fullName>
    </submittedName>
</protein>
<dbReference type="EMBL" id="JAMFTS010000003">
    <property type="protein sequence ID" value="KAJ4779256.1"/>
    <property type="molecule type" value="Genomic_DNA"/>
</dbReference>
<feature type="domain" description="F-box/LRR-repeat protein 15/At3g58940/PEG3-like LRR" evidence="2">
    <location>
        <begin position="108"/>
        <end position="343"/>
    </location>
</feature>
<dbReference type="InterPro" id="IPR001810">
    <property type="entry name" value="F-box_dom"/>
</dbReference>
<accession>A0AAV8EI53</accession>
<gene>
    <name evidence="3" type="ORF">LUZ62_063513</name>
</gene>
<keyword evidence="4" id="KW-1185">Reference proteome</keyword>
<comment type="caution">
    <text evidence="3">The sequence shown here is derived from an EMBL/GenBank/DDBJ whole genome shotgun (WGS) entry which is preliminary data.</text>
</comment>
<evidence type="ECO:0000259" key="1">
    <source>
        <dbReference type="Pfam" id="PF00646"/>
    </source>
</evidence>
<reference evidence="3" key="1">
    <citation type="submission" date="2022-08" db="EMBL/GenBank/DDBJ databases">
        <authorList>
            <person name="Marques A."/>
        </authorList>
    </citation>
    <scope>NUCLEOTIDE SEQUENCE</scope>
    <source>
        <strain evidence="3">RhyPub2mFocal</strain>
        <tissue evidence="3">Leaves</tissue>
    </source>
</reference>
<dbReference type="CDD" id="cd22160">
    <property type="entry name" value="F-box_AtFBL13-like"/>
    <property type="match status" value="1"/>
</dbReference>
<dbReference type="SUPFAM" id="SSF81383">
    <property type="entry name" value="F-box domain"/>
    <property type="match status" value="1"/>
</dbReference>
<dbReference type="AlphaFoldDB" id="A0AAV8EI53"/>
<dbReference type="Pfam" id="PF00646">
    <property type="entry name" value="F-box"/>
    <property type="match status" value="1"/>
</dbReference>
<evidence type="ECO:0000313" key="3">
    <source>
        <dbReference type="EMBL" id="KAJ4779256.1"/>
    </source>
</evidence>
<dbReference type="InterPro" id="IPR036047">
    <property type="entry name" value="F-box-like_dom_sf"/>
</dbReference>
<organism evidence="3 4">
    <name type="scientific">Rhynchospora pubera</name>
    <dbReference type="NCBI Taxonomy" id="906938"/>
    <lineage>
        <taxon>Eukaryota</taxon>
        <taxon>Viridiplantae</taxon>
        <taxon>Streptophyta</taxon>
        <taxon>Embryophyta</taxon>
        <taxon>Tracheophyta</taxon>
        <taxon>Spermatophyta</taxon>
        <taxon>Magnoliopsida</taxon>
        <taxon>Liliopsida</taxon>
        <taxon>Poales</taxon>
        <taxon>Cyperaceae</taxon>
        <taxon>Cyperoideae</taxon>
        <taxon>Rhynchosporeae</taxon>
        <taxon>Rhynchospora</taxon>
    </lineage>
</organism>
<dbReference type="Pfam" id="PF24758">
    <property type="entry name" value="LRR_At5g56370"/>
    <property type="match status" value="1"/>
</dbReference>
<evidence type="ECO:0000313" key="4">
    <source>
        <dbReference type="Proteomes" id="UP001140206"/>
    </source>
</evidence>
<evidence type="ECO:0000259" key="2">
    <source>
        <dbReference type="Pfam" id="PF24758"/>
    </source>
</evidence>
<dbReference type="InterPro" id="IPR053197">
    <property type="entry name" value="F-box_SCFL_complex_component"/>
</dbReference>
<dbReference type="PANTHER" id="PTHR34223">
    <property type="entry name" value="OS11G0201299 PROTEIN"/>
    <property type="match status" value="1"/>
</dbReference>
<dbReference type="SUPFAM" id="SSF52047">
    <property type="entry name" value="RNI-like"/>
    <property type="match status" value="1"/>
</dbReference>
<dbReference type="Gene3D" id="3.80.10.10">
    <property type="entry name" value="Ribonuclease Inhibitor"/>
    <property type="match status" value="1"/>
</dbReference>